<dbReference type="InterPro" id="IPR006037">
    <property type="entry name" value="RCK_C"/>
</dbReference>
<gene>
    <name evidence="3" type="ordered locus">Cyan7425_1743</name>
</gene>
<dbReference type="STRING" id="395961.Cyan7425_1743"/>
<sequence>MAPPQQRVIICGFAHLGQALAQQLQLTDLDVLIVEDQPDYLRLAREMGYPTHRGNPTEEIVLQEAGIEQAHCLATVLSDDASNLFITLTARELNPRLLIIAQGNLPETEPSLRLAGADYVVSPASISAQRMVHLITRPHTLDFLDQQNDGPISPKQNRTHLIELLNQLNVQIDQLVIPGDSPLKGLSLEEVESKARGMLIVIALRRVNGKLLTHLQPTLQIEAGDTAIVLGHQEDISLFTRQYVQKTEMRYRGKRL</sequence>
<evidence type="ECO:0000259" key="1">
    <source>
        <dbReference type="PROSITE" id="PS51201"/>
    </source>
</evidence>
<feature type="domain" description="RCK C-terminal" evidence="2">
    <location>
        <begin position="159"/>
        <end position="245"/>
    </location>
</feature>
<protein>
    <submittedName>
        <fullName evidence="3">TrkA-N domain protein</fullName>
    </submittedName>
</protein>
<dbReference type="PROSITE" id="PS51202">
    <property type="entry name" value="RCK_C"/>
    <property type="match status" value="1"/>
</dbReference>
<dbReference type="SUPFAM" id="SSF116726">
    <property type="entry name" value="TrkA C-terminal domain-like"/>
    <property type="match status" value="1"/>
</dbReference>
<dbReference type="HOGENOM" id="CLU_050982_4_0_3"/>
<dbReference type="InterPro" id="IPR036291">
    <property type="entry name" value="NAD(P)-bd_dom_sf"/>
</dbReference>
<proteinExistence type="predicted"/>
<dbReference type="InterPro" id="IPR036721">
    <property type="entry name" value="RCK_C_sf"/>
</dbReference>
<dbReference type="SUPFAM" id="SSF51735">
    <property type="entry name" value="NAD(P)-binding Rossmann-fold domains"/>
    <property type="match status" value="1"/>
</dbReference>
<dbReference type="InterPro" id="IPR050721">
    <property type="entry name" value="Trk_Ktr_HKT_K-transport"/>
</dbReference>
<evidence type="ECO:0000313" key="3">
    <source>
        <dbReference type="EMBL" id="ACL44112.1"/>
    </source>
</evidence>
<dbReference type="GO" id="GO:0006813">
    <property type="term" value="P:potassium ion transport"/>
    <property type="evidence" value="ECO:0007669"/>
    <property type="project" value="InterPro"/>
</dbReference>
<dbReference type="PANTHER" id="PTHR43833">
    <property type="entry name" value="POTASSIUM CHANNEL PROTEIN 2-RELATED-RELATED"/>
    <property type="match status" value="1"/>
</dbReference>
<dbReference type="PROSITE" id="PS51201">
    <property type="entry name" value="RCK_N"/>
    <property type="match status" value="1"/>
</dbReference>
<dbReference type="Pfam" id="PF02080">
    <property type="entry name" value="TrkA_C"/>
    <property type="match status" value="1"/>
</dbReference>
<feature type="domain" description="RCK N-terminal" evidence="1">
    <location>
        <begin position="5"/>
        <end position="121"/>
    </location>
</feature>
<dbReference type="PANTHER" id="PTHR43833:SF9">
    <property type="entry name" value="POTASSIUM CHANNEL PROTEIN YUGO-RELATED"/>
    <property type="match status" value="1"/>
</dbReference>
<name>B8HRC4_CYAP4</name>
<dbReference type="OrthoDB" id="9785285at2"/>
<accession>B8HRC4</accession>
<dbReference type="InterPro" id="IPR003148">
    <property type="entry name" value="RCK_N"/>
</dbReference>
<dbReference type="Gene3D" id="3.30.70.1450">
    <property type="entry name" value="Regulator of K+ conductance, C-terminal domain"/>
    <property type="match status" value="1"/>
</dbReference>
<reference evidence="3" key="1">
    <citation type="submission" date="2009-01" db="EMBL/GenBank/DDBJ databases">
        <title>Complete sequence of chromosome Cyanothece sp. PCC 7425.</title>
        <authorList>
            <consortium name="US DOE Joint Genome Institute"/>
            <person name="Lucas S."/>
            <person name="Copeland A."/>
            <person name="Lapidus A."/>
            <person name="Glavina del Rio T."/>
            <person name="Dalin E."/>
            <person name="Tice H."/>
            <person name="Bruce D."/>
            <person name="Goodwin L."/>
            <person name="Pitluck S."/>
            <person name="Sims D."/>
            <person name="Meineke L."/>
            <person name="Brettin T."/>
            <person name="Detter J.C."/>
            <person name="Han C."/>
            <person name="Larimer F."/>
            <person name="Land M."/>
            <person name="Hauser L."/>
            <person name="Kyrpides N."/>
            <person name="Ovchinnikova G."/>
            <person name="Liberton M."/>
            <person name="Stoeckel J."/>
            <person name="Banerjee A."/>
            <person name="Singh A."/>
            <person name="Page L."/>
            <person name="Sato H."/>
            <person name="Zhao L."/>
            <person name="Sherman L."/>
            <person name="Pakrasi H."/>
            <person name="Richardson P."/>
        </authorList>
    </citation>
    <scope>NUCLEOTIDE SEQUENCE</scope>
    <source>
        <strain evidence="3">PCC 7425</strain>
    </source>
</reference>
<organism evidence="3">
    <name type="scientific">Cyanothece sp. (strain PCC 7425 / ATCC 29141)</name>
    <dbReference type="NCBI Taxonomy" id="395961"/>
    <lineage>
        <taxon>Bacteria</taxon>
        <taxon>Bacillati</taxon>
        <taxon>Cyanobacteriota</taxon>
        <taxon>Cyanophyceae</taxon>
        <taxon>Gomontiellales</taxon>
        <taxon>Cyanothecaceae</taxon>
        <taxon>Cyanothece</taxon>
    </lineage>
</organism>
<dbReference type="Gene3D" id="3.40.50.720">
    <property type="entry name" value="NAD(P)-binding Rossmann-like Domain"/>
    <property type="match status" value="1"/>
</dbReference>
<dbReference type="EMBL" id="CP001344">
    <property type="protein sequence ID" value="ACL44112.1"/>
    <property type="molecule type" value="Genomic_DNA"/>
</dbReference>
<dbReference type="eggNOG" id="COG1226">
    <property type="taxonomic scope" value="Bacteria"/>
</dbReference>
<dbReference type="GO" id="GO:0008324">
    <property type="term" value="F:monoatomic cation transmembrane transporter activity"/>
    <property type="evidence" value="ECO:0007669"/>
    <property type="project" value="InterPro"/>
</dbReference>
<evidence type="ECO:0000259" key="2">
    <source>
        <dbReference type="PROSITE" id="PS51202"/>
    </source>
</evidence>
<dbReference type="KEGG" id="cyn:Cyan7425_1743"/>
<dbReference type="AlphaFoldDB" id="B8HRC4"/>
<dbReference type="Pfam" id="PF02254">
    <property type="entry name" value="TrkA_N"/>
    <property type="match status" value="1"/>
</dbReference>